<dbReference type="EMBL" id="JBHTIO010000002">
    <property type="protein sequence ID" value="MFD0896291.1"/>
    <property type="molecule type" value="Genomic_DNA"/>
</dbReference>
<keyword evidence="1" id="KW-0472">Membrane</keyword>
<evidence type="ECO:0000313" key="3">
    <source>
        <dbReference type="Proteomes" id="UP001597104"/>
    </source>
</evidence>
<keyword evidence="3" id="KW-1185">Reference proteome</keyword>
<keyword evidence="1" id="KW-1133">Transmembrane helix</keyword>
<comment type="caution">
    <text evidence="2">The sequence shown here is derived from an EMBL/GenBank/DDBJ whole genome shotgun (WGS) entry which is preliminary data.</text>
</comment>
<gene>
    <name evidence="2" type="ORF">ACFQZ7_00855</name>
</gene>
<proteinExistence type="predicted"/>
<feature type="transmembrane region" description="Helical" evidence="1">
    <location>
        <begin position="20"/>
        <end position="41"/>
    </location>
</feature>
<protein>
    <submittedName>
        <fullName evidence="2">Uncharacterized protein</fullName>
    </submittedName>
</protein>
<dbReference type="RefSeq" id="WP_137638590.1">
    <property type="nucleotide sequence ID" value="NZ_BJDN01000030.1"/>
</dbReference>
<dbReference type="Proteomes" id="UP001597104">
    <property type="component" value="Unassembled WGS sequence"/>
</dbReference>
<keyword evidence="1" id="KW-0812">Transmembrane</keyword>
<reference evidence="3" key="1">
    <citation type="journal article" date="2019" name="Int. J. Syst. Evol. Microbiol.">
        <title>The Global Catalogue of Microorganisms (GCM) 10K type strain sequencing project: providing services to taxonomists for standard genome sequencing and annotation.</title>
        <authorList>
            <consortium name="The Broad Institute Genomics Platform"/>
            <consortium name="The Broad Institute Genome Sequencing Center for Infectious Disease"/>
            <person name="Wu L."/>
            <person name="Ma J."/>
        </authorList>
    </citation>
    <scope>NUCLEOTIDE SEQUENCE [LARGE SCALE GENOMIC DNA]</scope>
    <source>
        <strain evidence="3">CCM 8925</strain>
    </source>
</reference>
<evidence type="ECO:0000313" key="2">
    <source>
        <dbReference type="EMBL" id="MFD0896291.1"/>
    </source>
</evidence>
<sequence>MIIGGYSSAAALEHTGSPWAVPANLIAILGLLGGSGLIVGWKNAPQYEIESKLKLTSLKHTQKLI</sequence>
<organism evidence="2 3">
    <name type="scientific">Loigolactobacillus binensis</name>
    <dbReference type="NCBI Taxonomy" id="2559922"/>
    <lineage>
        <taxon>Bacteria</taxon>
        <taxon>Bacillati</taxon>
        <taxon>Bacillota</taxon>
        <taxon>Bacilli</taxon>
        <taxon>Lactobacillales</taxon>
        <taxon>Lactobacillaceae</taxon>
        <taxon>Loigolactobacillus</taxon>
    </lineage>
</organism>
<name>A0ABW3E847_9LACO</name>
<accession>A0ABW3E847</accession>
<evidence type="ECO:0000256" key="1">
    <source>
        <dbReference type="SAM" id="Phobius"/>
    </source>
</evidence>